<evidence type="ECO:0000256" key="1">
    <source>
        <dbReference type="SAM" id="MobiDB-lite"/>
    </source>
</evidence>
<keyword evidence="3" id="KW-1185">Reference proteome</keyword>
<dbReference type="Proteomes" id="UP000598032">
    <property type="component" value="Unassembled WGS sequence"/>
</dbReference>
<reference evidence="2 3" key="1">
    <citation type="submission" date="2020-10" db="EMBL/GenBank/DDBJ databases">
        <authorList>
            <person name="Peeters C."/>
        </authorList>
    </citation>
    <scope>NUCLEOTIDE SEQUENCE [LARGE SCALE GENOMIC DNA]</scope>
    <source>
        <strain evidence="2 3">LMG 28140</strain>
    </source>
</reference>
<sequence length="68" mass="7012">MILQVRLLIATGFFNVADASGNASGDPCGNAFGNAENNARANANGNTETHHANPTHPLHSRALTIGIS</sequence>
<gene>
    <name evidence="2" type="ORF">LMG28140_05724</name>
</gene>
<feature type="region of interest" description="Disordered" evidence="1">
    <location>
        <begin position="39"/>
        <end position="68"/>
    </location>
</feature>
<protein>
    <submittedName>
        <fullName evidence="2">Uncharacterized protein</fullName>
    </submittedName>
</protein>
<dbReference type="EMBL" id="CAJHCP010000015">
    <property type="protein sequence ID" value="CAD6555804.1"/>
    <property type="molecule type" value="Genomic_DNA"/>
</dbReference>
<evidence type="ECO:0000313" key="2">
    <source>
        <dbReference type="EMBL" id="CAD6555804.1"/>
    </source>
</evidence>
<accession>A0ABM8P3Z1</accession>
<name>A0ABM8P3Z1_9BURK</name>
<comment type="caution">
    <text evidence="2">The sequence shown here is derived from an EMBL/GenBank/DDBJ whole genome shotgun (WGS) entry which is preliminary data.</text>
</comment>
<evidence type="ECO:0000313" key="3">
    <source>
        <dbReference type="Proteomes" id="UP000598032"/>
    </source>
</evidence>
<proteinExistence type="predicted"/>
<organism evidence="2 3">
    <name type="scientific">Paraburkholderia metrosideri</name>
    <dbReference type="NCBI Taxonomy" id="580937"/>
    <lineage>
        <taxon>Bacteria</taxon>
        <taxon>Pseudomonadati</taxon>
        <taxon>Pseudomonadota</taxon>
        <taxon>Betaproteobacteria</taxon>
        <taxon>Burkholderiales</taxon>
        <taxon>Burkholderiaceae</taxon>
        <taxon>Paraburkholderia</taxon>
    </lineage>
</organism>